<keyword evidence="4 6" id="KW-0472">Membrane</keyword>
<dbReference type="OrthoDB" id="7278265at2"/>
<keyword evidence="1" id="KW-1003">Cell membrane</keyword>
<evidence type="ECO:0000256" key="6">
    <source>
        <dbReference type="SAM" id="Phobius"/>
    </source>
</evidence>
<dbReference type="EMBL" id="FOSQ01000003">
    <property type="protein sequence ID" value="SFK54382.1"/>
    <property type="molecule type" value="Genomic_DNA"/>
</dbReference>
<evidence type="ECO:0000313" key="9">
    <source>
        <dbReference type="Proteomes" id="UP000199473"/>
    </source>
</evidence>
<evidence type="ECO:0000259" key="7">
    <source>
        <dbReference type="Pfam" id="PF06305"/>
    </source>
</evidence>
<accession>A0A1I4AD76</accession>
<keyword evidence="9" id="KW-1185">Reference proteome</keyword>
<dbReference type="InterPro" id="IPR010445">
    <property type="entry name" value="LapA_dom"/>
</dbReference>
<feature type="coiled-coil region" evidence="5">
    <location>
        <begin position="71"/>
        <end position="98"/>
    </location>
</feature>
<reference evidence="8 9" key="1">
    <citation type="submission" date="2016-10" db="EMBL/GenBank/DDBJ databases">
        <authorList>
            <person name="de Groot N.N."/>
        </authorList>
    </citation>
    <scope>NUCLEOTIDE SEQUENCE [LARGE SCALE GENOMIC DNA]</scope>
    <source>
        <strain evidence="8 9">DSM 19981</strain>
    </source>
</reference>
<feature type="domain" description="Lipopolysaccharide assembly protein A" evidence="7">
    <location>
        <begin position="22"/>
        <end position="85"/>
    </location>
</feature>
<evidence type="ECO:0000256" key="4">
    <source>
        <dbReference type="ARBA" id="ARBA00023136"/>
    </source>
</evidence>
<evidence type="ECO:0000313" key="8">
    <source>
        <dbReference type="EMBL" id="SFK54382.1"/>
    </source>
</evidence>
<organism evidence="8 9">
    <name type="scientific">Falsiroseomonas stagni DSM 19981</name>
    <dbReference type="NCBI Taxonomy" id="1123062"/>
    <lineage>
        <taxon>Bacteria</taxon>
        <taxon>Pseudomonadati</taxon>
        <taxon>Pseudomonadota</taxon>
        <taxon>Alphaproteobacteria</taxon>
        <taxon>Acetobacterales</taxon>
        <taxon>Roseomonadaceae</taxon>
        <taxon>Falsiroseomonas</taxon>
    </lineage>
</organism>
<evidence type="ECO:0000256" key="1">
    <source>
        <dbReference type="ARBA" id="ARBA00022475"/>
    </source>
</evidence>
<evidence type="ECO:0000256" key="5">
    <source>
        <dbReference type="SAM" id="Coils"/>
    </source>
</evidence>
<keyword evidence="2 6" id="KW-0812">Transmembrane</keyword>
<dbReference type="AlphaFoldDB" id="A0A1I4AD76"/>
<evidence type="ECO:0000256" key="3">
    <source>
        <dbReference type="ARBA" id="ARBA00022989"/>
    </source>
</evidence>
<gene>
    <name evidence="8" type="ORF">SAMN02745775_103368</name>
</gene>
<dbReference type="Pfam" id="PF06305">
    <property type="entry name" value="LapA_dom"/>
    <property type="match status" value="1"/>
</dbReference>
<protein>
    <submittedName>
        <fullName evidence="8">Uncharacterized integral membrane protein</fullName>
    </submittedName>
</protein>
<keyword evidence="5" id="KW-0175">Coiled coil</keyword>
<keyword evidence="3 6" id="KW-1133">Transmembrane helix</keyword>
<name>A0A1I4AD76_9PROT</name>
<sequence>MAMRWVLFLPLLILIALFALSNTQEVELRLWPFDIGWASPLGLAVLLLSGVGFLLGASIAWAAALPARRRARELQNAARLMEAELAGYKAREEQARRDADLGRLPAPTA</sequence>
<dbReference type="STRING" id="1123062.SAMN02745775_103368"/>
<feature type="transmembrane region" description="Helical" evidence="6">
    <location>
        <begin position="39"/>
        <end position="65"/>
    </location>
</feature>
<dbReference type="Proteomes" id="UP000199473">
    <property type="component" value="Unassembled WGS sequence"/>
</dbReference>
<dbReference type="GO" id="GO:0005886">
    <property type="term" value="C:plasma membrane"/>
    <property type="evidence" value="ECO:0007669"/>
    <property type="project" value="InterPro"/>
</dbReference>
<proteinExistence type="predicted"/>
<evidence type="ECO:0000256" key="2">
    <source>
        <dbReference type="ARBA" id="ARBA00022692"/>
    </source>
</evidence>